<sequence length="409" mass="43840">MLSAPRTVTDIATDGFLAQADSMALFRTRFGEITHVQLTVAADRRPAGHPGHNTAQHSLADAWDRPVTVSFTSANSEHKVELAGTWAATIVDEQWYWQTNAVIDFATNIPELDPQQVQTASDQLLAAARTLFRNIPAVLVPLTGKSRSDEPQRFAVVMISDFAEAGPVPRALTHGLAQLPEEYDTVRALQGFAVVRDLEFHGTADCAEVIRIGSGEQQFVVAIRDGVAIDVSTSPAGAQAPLQPTIDELVSHGHQHIQQYSDENTATTTTASGVSGLAGAAGASGASGVEGGWALATIKDETWTWAWADPNLAGTPGAQESRKVLDFGINNGVLDFVRPHLSLRRMRHCLRSTYAPTTDNYGSTVASAAHDYADVITALVAACTHITQCSTHRVDKLDEHTYGILVFPA</sequence>
<dbReference type="GeneID" id="64189084"/>
<reference evidence="1 2" key="1">
    <citation type="submission" date="2023-05" db="EMBL/GenBank/DDBJ databases">
        <title>Metabolic capabilities are highly conserved among human nasal-associated Corynebacterium species in pangenomic analyses.</title>
        <authorList>
            <person name="Tran T.H."/>
            <person name="Roberts A.Q."/>
            <person name="Escapa I.F."/>
            <person name="Gao W."/>
            <person name="Conlan S."/>
            <person name="Kong H."/>
            <person name="Segre J.A."/>
            <person name="Kelly M.S."/>
            <person name="Lemon K.P."/>
        </authorList>
    </citation>
    <scope>NUCLEOTIDE SEQUENCE [LARGE SCALE GENOMIC DNA]</scope>
    <source>
        <strain evidence="1 2">KPL2811</strain>
    </source>
</reference>
<dbReference type="RefSeq" id="WP_018121249.1">
    <property type="nucleotide sequence ID" value="NZ_CABIYR010000010.1"/>
</dbReference>
<dbReference type="InterPro" id="IPR049249">
    <property type="entry name" value="DUF6882"/>
</dbReference>
<organism evidence="1 2">
    <name type="scientific">Corynebacterium propinquum</name>
    <dbReference type="NCBI Taxonomy" id="43769"/>
    <lineage>
        <taxon>Bacteria</taxon>
        <taxon>Bacillati</taxon>
        <taxon>Actinomycetota</taxon>
        <taxon>Actinomycetes</taxon>
        <taxon>Mycobacteriales</taxon>
        <taxon>Corynebacteriaceae</taxon>
        <taxon>Corynebacterium</taxon>
    </lineage>
</organism>
<dbReference type="Proteomes" id="UP001243856">
    <property type="component" value="Unassembled WGS sequence"/>
</dbReference>
<comment type="caution">
    <text evidence="1">The sequence shown here is derived from an EMBL/GenBank/DDBJ whole genome shotgun (WGS) entry which is preliminary data.</text>
</comment>
<accession>A0ABT7G1L2</accession>
<keyword evidence="2" id="KW-1185">Reference proteome</keyword>
<gene>
    <name evidence="1" type="ORF">QPX45_05035</name>
</gene>
<dbReference type="Pfam" id="PF21813">
    <property type="entry name" value="DUF6882"/>
    <property type="match status" value="1"/>
</dbReference>
<evidence type="ECO:0000313" key="2">
    <source>
        <dbReference type="Proteomes" id="UP001243856"/>
    </source>
</evidence>
<evidence type="ECO:0000313" key="1">
    <source>
        <dbReference type="EMBL" id="MDK4300614.1"/>
    </source>
</evidence>
<name>A0ABT7G1L2_9CORY</name>
<dbReference type="EMBL" id="JASNVK010000007">
    <property type="protein sequence ID" value="MDK4300614.1"/>
    <property type="molecule type" value="Genomic_DNA"/>
</dbReference>
<protein>
    <submittedName>
        <fullName evidence="1">Uncharacterized protein</fullName>
    </submittedName>
</protein>
<proteinExistence type="predicted"/>